<dbReference type="PANTHER" id="PTHR47679:SF1">
    <property type="entry name" value="PROTEIN TORNADO 1"/>
    <property type="match status" value="1"/>
</dbReference>
<feature type="region of interest" description="Disordered" evidence="1">
    <location>
        <begin position="1"/>
        <end position="103"/>
    </location>
</feature>
<proteinExistence type="predicted"/>
<organism evidence="2 3">
    <name type="scientific">Sphagnum troendelagicum</name>
    <dbReference type="NCBI Taxonomy" id="128251"/>
    <lineage>
        <taxon>Eukaryota</taxon>
        <taxon>Viridiplantae</taxon>
        <taxon>Streptophyta</taxon>
        <taxon>Embryophyta</taxon>
        <taxon>Bryophyta</taxon>
        <taxon>Sphagnophytina</taxon>
        <taxon>Sphagnopsida</taxon>
        <taxon>Sphagnales</taxon>
        <taxon>Sphagnaceae</taxon>
        <taxon>Sphagnum</taxon>
    </lineage>
</organism>
<dbReference type="Proteomes" id="UP001497512">
    <property type="component" value="Chromosome 18"/>
</dbReference>
<evidence type="ECO:0000313" key="3">
    <source>
        <dbReference type="Proteomes" id="UP001497512"/>
    </source>
</evidence>
<dbReference type="PANTHER" id="PTHR47679">
    <property type="entry name" value="PROTEIN TORNADO 1"/>
    <property type="match status" value="1"/>
</dbReference>
<dbReference type="EMBL" id="OZ019910">
    <property type="protein sequence ID" value="CAK9211849.1"/>
    <property type="molecule type" value="Genomic_DNA"/>
</dbReference>
<keyword evidence="3" id="KW-1185">Reference proteome</keyword>
<dbReference type="InterPro" id="IPR027417">
    <property type="entry name" value="P-loop_NTPase"/>
</dbReference>
<accession>A0ABP0U3P4</accession>
<dbReference type="Gene3D" id="3.40.50.300">
    <property type="entry name" value="P-loop containing nucleotide triphosphate hydrolases"/>
    <property type="match status" value="1"/>
</dbReference>
<dbReference type="SUPFAM" id="SSF52540">
    <property type="entry name" value="P-loop containing nucleoside triphosphate hydrolases"/>
    <property type="match status" value="1"/>
</dbReference>
<name>A0ABP0U3P4_9BRYO</name>
<gene>
    <name evidence="2" type="ORF">CSSPTR1EN2_LOCUS11079</name>
</gene>
<dbReference type="Gene3D" id="3.80.10.10">
    <property type="entry name" value="Ribonuclease Inhibitor"/>
    <property type="match status" value="2"/>
</dbReference>
<evidence type="ECO:0000256" key="1">
    <source>
        <dbReference type="SAM" id="MobiDB-lite"/>
    </source>
</evidence>
<feature type="compositionally biased region" description="Polar residues" evidence="1">
    <location>
        <begin position="87"/>
        <end position="102"/>
    </location>
</feature>
<dbReference type="PRINTS" id="PR00449">
    <property type="entry name" value="RASTRNSFRMNG"/>
</dbReference>
<protein>
    <submittedName>
        <fullName evidence="2">Uncharacterized protein</fullName>
    </submittedName>
</protein>
<dbReference type="SUPFAM" id="SSF52047">
    <property type="entry name" value="RNI-like"/>
    <property type="match status" value="1"/>
</dbReference>
<feature type="compositionally biased region" description="Basic and acidic residues" evidence="1">
    <location>
        <begin position="1"/>
        <end position="11"/>
    </location>
</feature>
<dbReference type="InterPro" id="IPR032675">
    <property type="entry name" value="LRR_dom_sf"/>
</dbReference>
<evidence type="ECO:0000313" key="2">
    <source>
        <dbReference type="EMBL" id="CAK9211849.1"/>
    </source>
</evidence>
<feature type="compositionally biased region" description="Basic and acidic residues" evidence="1">
    <location>
        <begin position="57"/>
        <end position="66"/>
    </location>
</feature>
<sequence>MEAGECSKEIDPGDPELGRSPTERHDSCNGATNAIENMPQDPSRPEMANEINMSSGDRCDEGKKMMEQPGSQGVAQESDDLSILGDQPTSYSQTPVSTPSQERTVRVSYDKDRTIEFVSMDEFITTLRESQLETLQFSFHGDELASSRWDRKHRLEVIGAVSTCESLKELSILSRLDVEEVEILCENLVSHPMLATLWVIIVSAGTGGDGSEKAMEIVSNMLKNNCTIKSLQLNTAHGTEIGGASLGAMLSVNSTLETLVVGTIYGISKTGVELVLAPLTGHDGKPPLNKSLKKLTLHNWEIGQRGARAAAQMLRTNDSLTHLGFESSRFSDPLDVCTILESLETNETLHTLDLAFCEAVGGDVVLAKMMDLLRANPWLKDIDLYQTPLERDGHAVQVKAQLEMNSRDYMAVVKGMRRVQPKFARVFLCGDAYSGKTTLRRSMVRSFLQGCQGKMVIPLIEEVELHKPFKGFCFNNDPDEMAKRTRGIQINVLVDDEDKKISIWDLAGQEEYHAFHDTMIPDLSIQGNVCYFVLEPIVTMKGFENDIVDKVEPNLRNLEVEGESNLKPHVAIAMFLHDAGEVIYFKDEDFVVVNPNWFCNEVMGRLITLHGDVERAGWKQIFQDGHGNIEDIQNLIKVSLKKIIRDRTNIANDIPKYLVCLMLQMHLAYSENNPNANQNGQNSMRIFVPTTLKPNGFVAQGERSLEWTFNEFTPETSIIHLGRRLQCYDQELTTFTPGFFPRAQVALYNHFVKHLRPKANSYKRIGDMIPNFGKGLSLALDTNALQDYFPSDGIQKILEHESFEGKRSLIEQGTALNKAQEKNSAEQWLVHFLKERKRSILESFGLTRVKYHKKNNKGPLIRWVCHKCRDDGFRKQMLEDFPV</sequence>
<reference evidence="2" key="1">
    <citation type="submission" date="2024-02" db="EMBL/GenBank/DDBJ databases">
        <authorList>
            <consortium name="ELIXIR-Norway"/>
            <consortium name="Elixir Norway"/>
        </authorList>
    </citation>
    <scope>NUCLEOTIDE SEQUENCE</scope>
</reference>